<evidence type="ECO:0000313" key="2">
    <source>
        <dbReference type="Proteomes" id="UP001189429"/>
    </source>
</evidence>
<reference evidence="1" key="1">
    <citation type="submission" date="2023-10" db="EMBL/GenBank/DDBJ databases">
        <authorList>
            <person name="Chen Y."/>
            <person name="Shah S."/>
            <person name="Dougan E. K."/>
            <person name="Thang M."/>
            <person name="Chan C."/>
        </authorList>
    </citation>
    <scope>NUCLEOTIDE SEQUENCE [LARGE SCALE GENOMIC DNA]</scope>
</reference>
<evidence type="ECO:0000313" key="1">
    <source>
        <dbReference type="EMBL" id="CAK0879897.1"/>
    </source>
</evidence>
<proteinExistence type="predicted"/>
<accession>A0ABN9W302</accession>
<gene>
    <name evidence="1" type="ORF">PCOR1329_LOCUS63201</name>
</gene>
<dbReference type="EMBL" id="CAUYUJ010018015">
    <property type="protein sequence ID" value="CAK0879897.1"/>
    <property type="molecule type" value="Genomic_DNA"/>
</dbReference>
<organism evidence="1 2">
    <name type="scientific">Prorocentrum cordatum</name>
    <dbReference type="NCBI Taxonomy" id="2364126"/>
    <lineage>
        <taxon>Eukaryota</taxon>
        <taxon>Sar</taxon>
        <taxon>Alveolata</taxon>
        <taxon>Dinophyceae</taxon>
        <taxon>Prorocentrales</taxon>
        <taxon>Prorocentraceae</taxon>
        <taxon>Prorocentrum</taxon>
    </lineage>
</organism>
<dbReference type="Proteomes" id="UP001189429">
    <property type="component" value="Unassembled WGS sequence"/>
</dbReference>
<comment type="caution">
    <text evidence="1">The sequence shown here is derived from an EMBL/GenBank/DDBJ whole genome shotgun (WGS) entry which is preliminary data.</text>
</comment>
<sequence length="443" mass="47282">MAKSSADGPSPHAHGLLAPCPHSLRALVLRSPLTVCRPSCGKQADAVGAQSSHLAQLGRPLATGHPRSAPVRCFPRREVSLSSEKPTLPRGPSEHTSHDALLHAVPPSKLASELADSWRELAGLPASLERKVEDTNELHWARLDETAATSGGLSTLEVRLEVMEGRLPKLATELYSKLKTSEERPFGAVSAMEAGVRCEMLKLSPDLDLQLVQLADDIKEGRVDPEAKRGESLVDTIAQLEDQGLERCVEEAHVAARKGYDDLARRLESELDCRFQAAAADQASLRERLEWAVASMRIGLPAPQKQLRSVETGLREQGQALCALEHGLGDPGQQPSSQAVWLASAREPAGATREKDNEARDVMRQLLAAQSQRADVLADDLWAGLATEQLVLRFAAVERSALALTAAVGRLQSAGTDHADGVAPGAGREALAVAESQGAAVLA</sequence>
<protein>
    <submittedName>
        <fullName evidence="1">Uncharacterized protein</fullName>
    </submittedName>
</protein>
<name>A0ABN9W302_9DINO</name>
<keyword evidence="2" id="KW-1185">Reference proteome</keyword>